<dbReference type="Pfam" id="PF12704">
    <property type="entry name" value="MacB_PCD"/>
    <property type="match status" value="1"/>
</dbReference>
<evidence type="ECO:0000256" key="5">
    <source>
        <dbReference type="ARBA" id="ARBA00023136"/>
    </source>
</evidence>
<dbReference type="OrthoDB" id="8740261at2"/>
<feature type="transmembrane region" description="Helical" evidence="6">
    <location>
        <begin position="295"/>
        <end position="316"/>
    </location>
</feature>
<name>A0A3B0BZU5_9FLAO</name>
<evidence type="ECO:0000313" key="9">
    <source>
        <dbReference type="EMBL" id="RKN77981.1"/>
    </source>
</evidence>
<dbReference type="AlphaFoldDB" id="A0A3B0BZU5"/>
<evidence type="ECO:0000259" key="8">
    <source>
        <dbReference type="Pfam" id="PF12704"/>
    </source>
</evidence>
<gene>
    <name evidence="9" type="ORF">D7Z94_22450</name>
</gene>
<feature type="domain" description="MacB-like periplasmic core" evidence="8">
    <location>
        <begin position="20"/>
        <end position="248"/>
    </location>
</feature>
<keyword evidence="10" id="KW-1185">Reference proteome</keyword>
<comment type="subcellular location">
    <subcellularLocation>
        <location evidence="1">Cell membrane</location>
        <topology evidence="1">Multi-pass membrane protein</topology>
    </subcellularLocation>
</comment>
<keyword evidence="4 6" id="KW-1133">Transmembrane helix</keyword>
<keyword evidence="3 6" id="KW-0812">Transmembrane</keyword>
<organism evidence="9 10">
    <name type="scientific">Ulvibacterium marinum</name>
    <dbReference type="NCBI Taxonomy" id="2419782"/>
    <lineage>
        <taxon>Bacteria</taxon>
        <taxon>Pseudomonadati</taxon>
        <taxon>Bacteroidota</taxon>
        <taxon>Flavobacteriia</taxon>
        <taxon>Flavobacteriales</taxon>
        <taxon>Flavobacteriaceae</taxon>
        <taxon>Ulvibacterium</taxon>
    </lineage>
</organism>
<evidence type="ECO:0000256" key="3">
    <source>
        <dbReference type="ARBA" id="ARBA00022692"/>
    </source>
</evidence>
<feature type="transmembrane region" description="Helical" evidence="6">
    <location>
        <begin position="440"/>
        <end position="460"/>
    </location>
</feature>
<keyword evidence="5 6" id="KW-0472">Membrane</keyword>
<dbReference type="Pfam" id="PF02687">
    <property type="entry name" value="FtsX"/>
    <property type="match status" value="2"/>
</dbReference>
<dbReference type="RefSeq" id="WP_120713878.1">
    <property type="nucleotide sequence ID" value="NZ_RBCJ01000005.1"/>
</dbReference>
<keyword evidence="2" id="KW-1003">Cell membrane</keyword>
<dbReference type="InterPro" id="IPR003838">
    <property type="entry name" value="ABC3_permease_C"/>
</dbReference>
<dbReference type="EMBL" id="RBCJ01000005">
    <property type="protein sequence ID" value="RKN77981.1"/>
    <property type="molecule type" value="Genomic_DNA"/>
</dbReference>
<dbReference type="PANTHER" id="PTHR30572">
    <property type="entry name" value="MEMBRANE COMPONENT OF TRANSPORTER-RELATED"/>
    <property type="match status" value="1"/>
</dbReference>
<evidence type="ECO:0000256" key="1">
    <source>
        <dbReference type="ARBA" id="ARBA00004651"/>
    </source>
</evidence>
<feature type="domain" description="ABC3 transporter permease C-terminal" evidence="7">
    <location>
        <begin position="302"/>
        <end position="415"/>
    </location>
</feature>
<evidence type="ECO:0000313" key="10">
    <source>
        <dbReference type="Proteomes" id="UP000276603"/>
    </source>
</evidence>
<feature type="transmembrane region" description="Helical" evidence="6">
    <location>
        <begin position="347"/>
        <end position="373"/>
    </location>
</feature>
<proteinExistence type="predicted"/>
<feature type="transmembrane region" description="Helical" evidence="6">
    <location>
        <begin position="790"/>
        <end position="809"/>
    </location>
</feature>
<evidence type="ECO:0000259" key="7">
    <source>
        <dbReference type="Pfam" id="PF02687"/>
    </source>
</evidence>
<dbReference type="Proteomes" id="UP000276603">
    <property type="component" value="Unassembled WGS sequence"/>
</dbReference>
<feature type="transmembrane region" description="Helical" evidence="6">
    <location>
        <begin position="756"/>
        <end position="775"/>
    </location>
</feature>
<dbReference type="InterPro" id="IPR050250">
    <property type="entry name" value="Macrolide_Exporter_MacB"/>
</dbReference>
<evidence type="ECO:0000256" key="2">
    <source>
        <dbReference type="ARBA" id="ARBA00022475"/>
    </source>
</evidence>
<protein>
    <submittedName>
        <fullName evidence="9">FtsX-like permease family protein</fullName>
    </submittedName>
</protein>
<feature type="transmembrane region" description="Helical" evidence="6">
    <location>
        <begin position="21"/>
        <end position="42"/>
    </location>
</feature>
<evidence type="ECO:0000256" key="6">
    <source>
        <dbReference type="SAM" id="Phobius"/>
    </source>
</evidence>
<dbReference type="GO" id="GO:0022857">
    <property type="term" value="F:transmembrane transporter activity"/>
    <property type="evidence" value="ECO:0007669"/>
    <property type="project" value="TreeGrafter"/>
</dbReference>
<reference evidence="9 10" key="1">
    <citation type="submission" date="2018-10" db="EMBL/GenBank/DDBJ databases">
        <title>Ulvibacterium marinum gen. nov., sp. nov., a novel marine bacterium of the family Flavobacteriaceae, isolated from a culture of the green alga Ulva prolifera.</title>
        <authorList>
            <person name="Zhang Z."/>
        </authorList>
    </citation>
    <scope>NUCLEOTIDE SEQUENCE [LARGE SCALE GENOMIC DNA]</scope>
    <source>
        <strain evidence="9 10">CCMM003</strain>
    </source>
</reference>
<comment type="caution">
    <text evidence="9">The sequence shown here is derived from an EMBL/GenBank/DDBJ whole genome shotgun (WGS) entry which is preliminary data.</text>
</comment>
<feature type="domain" description="ABC3 transporter permease C-terminal" evidence="7">
    <location>
        <begin position="707"/>
        <end position="817"/>
    </location>
</feature>
<feature type="transmembrane region" description="Helical" evidence="6">
    <location>
        <begin position="706"/>
        <end position="729"/>
    </location>
</feature>
<feature type="transmembrane region" description="Helical" evidence="6">
    <location>
        <begin position="393"/>
        <end position="419"/>
    </location>
</feature>
<sequence length="827" mass="92782">MLKNHIKIAFRFFRKNRLFSAINVLGLTIGITAFVLLTRYVVYEKSYDEHLPNVDDLYRVTLTNNLGNKGFQTSATNHPTVGPAMLADFPEVEDFTRIVNKSIPLSGTVILSYTNEHGEKIQSDVKDDIIYLANNSIIEMFAIDLYQGNPESALKEPNTIILSQNIAKRFFGNENPIGKQIKLNDGFELKVTGVFEEAPQNTHLPLGMVVSYATLGSDNDWTNSWVWPEFYNYIKLRPGTDPKLIESRFPAFAQKYLSDIMNEHGFEARFALQPVRDIHLKSDLKKEISTNNSEATLYFLMLVAAFIIAIALINFINLSTAKSMERAKEVGLKKVVGASKRMLVWQFLFESLFINFFATLLSVLLVSLCIPSFNALVGLEVLSLGMWAEWEVWMAMLVIFMGGGILAGLYPAFVLSGFVPVDVLKGSFEKTGKGLVLRKALVVTQFAISIALIAGTFIVYNQYSFMQNQDLGFDANHNLVLRAPIYTDSTIQGKVETFKNELEQSPKINSVTLSNEIPGRAIEWENGVRKPQEGKELAVGSKFLSVDNDFLTTYDIRLLAGRDFVEGDATFYYDDDGPVRQGHRAILNNSAAKILGFNKPEMALNQKIVYQFGPMDRTAEVIGVVEDHHQQSLQQAYSPIILLYFDGYNYASYITVNIAGNVHEPMNEIKAKYKEFFPDDLYNHFFVDEHFNRQYEADIKFGKVCLLFSILAILIAALGLFGLGSYMAVQKTKEISIRKVLGASVGQALVIIPKTLLSLVLISGAIALPIIYFITKKWLEGYAFKIEMGIWMFAVPLLIVMLVALLSIISQSLRTAMVNPADTLRSE</sequence>
<accession>A0A3B0BZU5</accession>
<evidence type="ECO:0000256" key="4">
    <source>
        <dbReference type="ARBA" id="ARBA00022989"/>
    </source>
</evidence>
<dbReference type="GO" id="GO:0005886">
    <property type="term" value="C:plasma membrane"/>
    <property type="evidence" value="ECO:0007669"/>
    <property type="project" value="UniProtKB-SubCell"/>
</dbReference>
<dbReference type="InterPro" id="IPR025857">
    <property type="entry name" value="MacB_PCD"/>
</dbReference>
<dbReference type="PANTHER" id="PTHR30572:SF18">
    <property type="entry name" value="ABC-TYPE MACROLIDE FAMILY EXPORT SYSTEM PERMEASE COMPONENT 2"/>
    <property type="match status" value="1"/>
</dbReference>